<feature type="region of interest" description="Disordered" evidence="1">
    <location>
        <begin position="236"/>
        <end position="268"/>
    </location>
</feature>
<feature type="transmembrane region" description="Helical" evidence="2">
    <location>
        <begin position="107"/>
        <end position="128"/>
    </location>
</feature>
<dbReference type="Pfam" id="PF01569">
    <property type="entry name" value="PAP2"/>
    <property type="match status" value="1"/>
</dbReference>
<gene>
    <name evidence="4" type="ORF">DYI37_18630</name>
</gene>
<dbReference type="RefSeq" id="WP_116684786.1">
    <property type="nucleotide sequence ID" value="NZ_QURL01000011.1"/>
</dbReference>
<dbReference type="PANTHER" id="PTHR14969:SF13">
    <property type="entry name" value="AT30094P"/>
    <property type="match status" value="1"/>
</dbReference>
<dbReference type="InterPro" id="IPR000326">
    <property type="entry name" value="PAP2/HPO"/>
</dbReference>
<evidence type="ECO:0000256" key="2">
    <source>
        <dbReference type="SAM" id="Phobius"/>
    </source>
</evidence>
<dbReference type="SUPFAM" id="SSF48317">
    <property type="entry name" value="Acid phosphatase/Vanadium-dependent haloperoxidase"/>
    <property type="match status" value="1"/>
</dbReference>
<dbReference type="CDD" id="cd03392">
    <property type="entry name" value="PAP2_like_2"/>
    <property type="match status" value="1"/>
</dbReference>
<dbReference type="OrthoDB" id="9801622at2"/>
<feature type="transmembrane region" description="Helical" evidence="2">
    <location>
        <begin position="148"/>
        <end position="165"/>
    </location>
</feature>
<keyword evidence="5" id="KW-1185">Reference proteome</keyword>
<organism evidence="4 5">
    <name type="scientific">Fulvimarina endophytica</name>
    <dbReference type="NCBI Taxonomy" id="2293836"/>
    <lineage>
        <taxon>Bacteria</taxon>
        <taxon>Pseudomonadati</taxon>
        <taxon>Pseudomonadota</taxon>
        <taxon>Alphaproteobacteria</taxon>
        <taxon>Hyphomicrobiales</taxon>
        <taxon>Aurantimonadaceae</taxon>
        <taxon>Fulvimarina</taxon>
    </lineage>
</organism>
<dbReference type="Proteomes" id="UP000264310">
    <property type="component" value="Unassembled WGS sequence"/>
</dbReference>
<dbReference type="SMART" id="SM00014">
    <property type="entry name" value="acidPPc"/>
    <property type="match status" value="1"/>
</dbReference>
<dbReference type="EMBL" id="QURL01000011">
    <property type="protein sequence ID" value="RFC61945.1"/>
    <property type="molecule type" value="Genomic_DNA"/>
</dbReference>
<feature type="domain" description="Phosphatidic acid phosphatase type 2/haloperoxidase" evidence="3">
    <location>
        <begin position="106"/>
        <end position="220"/>
    </location>
</feature>
<comment type="caution">
    <text evidence="4">The sequence shown here is derived from an EMBL/GenBank/DDBJ whole genome shotgun (WGS) entry which is preliminary data.</text>
</comment>
<keyword evidence="2" id="KW-0472">Membrane</keyword>
<evidence type="ECO:0000313" key="4">
    <source>
        <dbReference type="EMBL" id="RFC61945.1"/>
    </source>
</evidence>
<feature type="transmembrane region" description="Helical" evidence="2">
    <location>
        <begin position="205"/>
        <end position="223"/>
    </location>
</feature>
<evidence type="ECO:0000256" key="1">
    <source>
        <dbReference type="SAM" id="MobiDB-lite"/>
    </source>
</evidence>
<name>A0A371WY71_9HYPH</name>
<proteinExistence type="predicted"/>
<dbReference type="Gene3D" id="1.20.144.10">
    <property type="entry name" value="Phosphatidic acid phosphatase type 2/haloperoxidase"/>
    <property type="match status" value="1"/>
</dbReference>
<evidence type="ECO:0000313" key="5">
    <source>
        <dbReference type="Proteomes" id="UP000264310"/>
    </source>
</evidence>
<evidence type="ECO:0000259" key="3">
    <source>
        <dbReference type="SMART" id="SM00014"/>
    </source>
</evidence>
<dbReference type="AlphaFoldDB" id="A0A371WY71"/>
<feature type="transmembrane region" description="Helical" evidence="2">
    <location>
        <begin position="177"/>
        <end position="199"/>
    </location>
</feature>
<feature type="transmembrane region" description="Helical" evidence="2">
    <location>
        <begin position="78"/>
        <end position="100"/>
    </location>
</feature>
<feature type="transmembrane region" description="Helical" evidence="2">
    <location>
        <begin position="17"/>
        <end position="38"/>
    </location>
</feature>
<sequence length="268" mass="29041">MYDIAHLKTLVRKRVELRVLIAILLAAAAIWAFVAIAGEVTEGDTQGLDEEILLMMRSPADIREPYGPHWLEVLGRDLTALGGTGILIMITAFAALYMMMRGGLRTALVMVAAIASGFAASQLLKWGFSRPRPDLVPHGTYVYTSSFPSGHSMMSAVVYLTLAILTARTEALWRVRVFLILSAVVLTVLVGISRVYLAVHWPSDVLAGWTIGAAWAIAWWFVARWVSEPAAGRGGEAVAASDPAAGIEETRAPETEADRIAEADRPAR</sequence>
<dbReference type="PANTHER" id="PTHR14969">
    <property type="entry name" value="SPHINGOSINE-1-PHOSPHATE PHOSPHOHYDROLASE"/>
    <property type="match status" value="1"/>
</dbReference>
<accession>A0A371WY71</accession>
<protein>
    <submittedName>
        <fullName evidence="4">PAP2 family protein</fullName>
    </submittedName>
</protein>
<feature type="compositionally biased region" description="Basic and acidic residues" evidence="1">
    <location>
        <begin position="248"/>
        <end position="268"/>
    </location>
</feature>
<keyword evidence="2" id="KW-1133">Transmembrane helix</keyword>
<keyword evidence="2" id="KW-0812">Transmembrane</keyword>
<reference evidence="4 5" key="1">
    <citation type="submission" date="2018-08" db="EMBL/GenBank/DDBJ databases">
        <title>Fulvimarina sp. 85, whole genome shotgun sequence.</title>
        <authorList>
            <person name="Tuo L."/>
        </authorList>
    </citation>
    <scope>NUCLEOTIDE SEQUENCE [LARGE SCALE GENOMIC DNA]</scope>
    <source>
        <strain evidence="4 5">85</strain>
    </source>
</reference>
<dbReference type="InterPro" id="IPR036938">
    <property type="entry name" value="PAP2/HPO_sf"/>
</dbReference>